<name>A0A0R3TFX3_RODNA</name>
<dbReference type="STRING" id="102285.A0A0R3TFX3"/>
<dbReference type="Gene3D" id="2.30.42.10">
    <property type="match status" value="2"/>
</dbReference>
<accession>A0A0R3TFX3</accession>
<dbReference type="CDD" id="cd00136">
    <property type="entry name" value="PDZ_canonical"/>
    <property type="match status" value="1"/>
</dbReference>
<dbReference type="InterPro" id="IPR036034">
    <property type="entry name" value="PDZ_sf"/>
</dbReference>
<protein>
    <submittedName>
        <fullName evidence="2">PDZ domain-containing protein</fullName>
    </submittedName>
</protein>
<dbReference type="InterPro" id="IPR051342">
    <property type="entry name" value="PDZ_scaffold"/>
</dbReference>
<feature type="domain" description="PDZ" evidence="1">
    <location>
        <begin position="154"/>
        <end position="234"/>
    </location>
</feature>
<reference evidence="2" key="1">
    <citation type="submission" date="2017-02" db="UniProtKB">
        <authorList>
            <consortium name="WormBaseParasite"/>
        </authorList>
    </citation>
    <scope>IDENTIFICATION</scope>
</reference>
<proteinExistence type="predicted"/>
<dbReference type="SMART" id="SM00228">
    <property type="entry name" value="PDZ"/>
    <property type="match status" value="2"/>
</dbReference>
<dbReference type="SUPFAM" id="SSF50156">
    <property type="entry name" value="PDZ domain-like"/>
    <property type="match status" value="2"/>
</dbReference>
<evidence type="ECO:0000313" key="2">
    <source>
        <dbReference type="WBParaSite" id="HNAJ_0000596401-mRNA-1"/>
    </source>
</evidence>
<dbReference type="PANTHER" id="PTHR19964">
    <property type="entry name" value="MULTIPLE PDZ DOMAIN PROTEIN"/>
    <property type="match status" value="1"/>
</dbReference>
<dbReference type="PROSITE" id="PS50106">
    <property type="entry name" value="PDZ"/>
    <property type="match status" value="2"/>
</dbReference>
<dbReference type="PANTHER" id="PTHR19964:SF95">
    <property type="entry name" value="ARC, ISOFORM A"/>
    <property type="match status" value="1"/>
</dbReference>
<evidence type="ECO:0000259" key="1">
    <source>
        <dbReference type="PROSITE" id="PS50106"/>
    </source>
</evidence>
<dbReference type="WBParaSite" id="HNAJ_0000596401-mRNA-1">
    <property type="protein sequence ID" value="HNAJ_0000596401-mRNA-1"/>
    <property type="gene ID" value="HNAJ_0000596401"/>
</dbReference>
<dbReference type="Pfam" id="PF00595">
    <property type="entry name" value="PDZ"/>
    <property type="match status" value="2"/>
</dbReference>
<dbReference type="InterPro" id="IPR001478">
    <property type="entry name" value="PDZ"/>
</dbReference>
<dbReference type="AlphaFoldDB" id="A0A0R3TFX3"/>
<sequence>LDSGSSGWSTLCVSRASWQAVVLPTNVAGKTLKEKEIFLRPDSAQSEIVSNRSARSVSTSPNFNSNFAAAPAGALPANVSSPISPMRQNASMGGAELLNLLPGLYELQIMSVSLAGNSSWTPPMIFEVAASPMAQLTNTYRRLALPDDEIHVVFMALTPIPSGSADESSTDCESGLGIRLVGHRDTNLRGVFICSLREGSLADRTPGLQVTDEIVQVNNICVMGLTHVSAKLLISKETEMARRSGGANPKILLVIRHNAAYNPSVMAKPAAGTAPTGCGHFLHHSSLRPSSQDAPCAARNSSFRFSKQAEYDYFDVNLDRNVQGGLGLFLVNMNPRGDMGVFVQNVLPTSPAGMSGQVRSWDRIVAIDGEPVVDYDKALTKLSARHSMVNLRFARAKPPSQKQGSELPLGMNLPRSFSPHVHPTPILLGVETTVEIIRSAEDLGFSIVGGSDSQMVGHLLLLF</sequence>
<organism evidence="2">
    <name type="scientific">Rodentolepis nana</name>
    <name type="common">Dwarf tapeworm</name>
    <name type="synonym">Hymenolepis nana</name>
    <dbReference type="NCBI Taxonomy" id="102285"/>
    <lineage>
        <taxon>Eukaryota</taxon>
        <taxon>Metazoa</taxon>
        <taxon>Spiralia</taxon>
        <taxon>Lophotrochozoa</taxon>
        <taxon>Platyhelminthes</taxon>
        <taxon>Cestoda</taxon>
        <taxon>Eucestoda</taxon>
        <taxon>Cyclophyllidea</taxon>
        <taxon>Hymenolepididae</taxon>
        <taxon>Rodentolepis</taxon>
    </lineage>
</organism>
<feature type="domain" description="PDZ" evidence="1">
    <location>
        <begin position="315"/>
        <end position="397"/>
    </location>
</feature>